<keyword evidence="2" id="KW-1185">Reference proteome</keyword>
<dbReference type="PANTHER" id="PTHR33384">
    <property type="entry name" value="EXPRESSED PROTEIN"/>
    <property type="match status" value="1"/>
</dbReference>
<sequence>MVPLPNHYLIRSFVCSCSGNDFLGGRPLDPVIWISPGCEIVQNKEGGMLTPTMLRWKVWRKLSRTEGQHVAGFSLLGHFPVRLCKMGPLYSDCVSDTKTRFLKNSSQSFACVEAICPQPHRAVRLPYFIEDLSKFSPEPKSILPRNRDKTGFEIIGILLNKEDIEVGGDRDGGNEIGYFCGSPPVRTHNPVIHDAEFTKQMAIPLVSNLPGLSNPSSARVERGSPICNPTISGSPKIRVEGFSCGKSDPCCVVPTLA</sequence>
<evidence type="ECO:0000313" key="2">
    <source>
        <dbReference type="Proteomes" id="UP000775213"/>
    </source>
</evidence>
<evidence type="ECO:0000313" key="1">
    <source>
        <dbReference type="EMBL" id="KAH0449990.1"/>
    </source>
</evidence>
<accession>A0AAV7G2M9</accession>
<dbReference type="PANTHER" id="PTHR33384:SF27">
    <property type="entry name" value="OS05G0102500 PROTEIN"/>
    <property type="match status" value="1"/>
</dbReference>
<dbReference type="AlphaFoldDB" id="A0AAV7G2M9"/>
<gene>
    <name evidence="1" type="ORF">IEQ34_020682</name>
</gene>
<reference evidence="1 2" key="1">
    <citation type="journal article" date="2021" name="Hortic Res">
        <title>Chromosome-scale assembly of the Dendrobium chrysotoxum genome enhances the understanding of orchid evolution.</title>
        <authorList>
            <person name="Zhang Y."/>
            <person name="Zhang G.Q."/>
            <person name="Zhang D."/>
            <person name="Liu X.D."/>
            <person name="Xu X.Y."/>
            <person name="Sun W.H."/>
            <person name="Yu X."/>
            <person name="Zhu X."/>
            <person name="Wang Z.W."/>
            <person name="Zhao X."/>
            <person name="Zhong W.Y."/>
            <person name="Chen H."/>
            <person name="Yin W.L."/>
            <person name="Huang T."/>
            <person name="Niu S.C."/>
            <person name="Liu Z.J."/>
        </authorList>
    </citation>
    <scope>NUCLEOTIDE SEQUENCE [LARGE SCALE GENOMIC DNA]</scope>
    <source>
        <strain evidence="1">Lindl</strain>
    </source>
</reference>
<organism evidence="1 2">
    <name type="scientific">Dendrobium chrysotoxum</name>
    <name type="common">Orchid</name>
    <dbReference type="NCBI Taxonomy" id="161865"/>
    <lineage>
        <taxon>Eukaryota</taxon>
        <taxon>Viridiplantae</taxon>
        <taxon>Streptophyta</taxon>
        <taxon>Embryophyta</taxon>
        <taxon>Tracheophyta</taxon>
        <taxon>Spermatophyta</taxon>
        <taxon>Magnoliopsida</taxon>
        <taxon>Liliopsida</taxon>
        <taxon>Asparagales</taxon>
        <taxon>Orchidaceae</taxon>
        <taxon>Epidendroideae</taxon>
        <taxon>Malaxideae</taxon>
        <taxon>Dendrobiinae</taxon>
        <taxon>Dendrobium</taxon>
    </lineage>
</organism>
<name>A0AAV7G2M9_DENCH</name>
<proteinExistence type="predicted"/>
<protein>
    <submittedName>
        <fullName evidence="1">Uncharacterized protein</fullName>
    </submittedName>
</protein>
<dbReference type="Proteomes" id="UP000775213">
    <property type="component" value="Unassembled WGS sequence"/>
</dbReference>
<comment type="caution">
    <text evidence="1">The sequence shown here is derived from an EMBL/GenBank/DDBJ whole genome shotgun (WGS) entry which is preliminary data.</text>
</comment>
<dbReference type="EMBL" id="JAGFBR010000018">
    <property type="protein sequence ID" value="KAH0449990.1"/>
    <property type="molecule type" value="Genomic_DNA"/>
</dbReference>